<comment type="caution">
    <text evidence="1">The sequence shown here is derived from an EMBL/GenBank/DDBJ whole genome shotgun (WGS) entry which is preliminary data.</text>
</comment>
<name>A0ABU2MNF2_9ACTN</name>
<reference evidence="2" key="1">
    <citation type="submission" date="2023-07" db="EMBL/GenBank/DDBJ databases">
        <title>30 novel species of actinomycetes from the DSMZ collection.</title>
        <authorList>
            <person name="Nouioui I."/>
        </authorList>
    </citation>
    <scope>NUCLEOTIDE SEQUENCE [LARGE SCALE GENOMIC DNA]</scope>
    <source>
        <strain evidence="2">DSM 44938</strain>
    </source>
</reference>
<keyword evidence="2" id="KW-1185">Reference proteome</keyword>
<dbReference type="RefSeq" id="WP_311703589.1">
    <property type="nucleotide sequence ID" value="NZ_JAVREL010000003.1"/>
</dbReference>
<protein>
    <submittedName>
        <fullName evidence="1">Uncharacterized protein</fullName>
    </submittedName>
</protein>
<evidence type="ECO:0000313" key="1">
    <source>
        <dbReference type="EMBL" id="MDT0342458.1"/>
    </source>
</evidence>
<dbReference type="EMBL" id="JAVREL010000003">
    <property type="protein sequence ID" value="MDT0342458.1"/>
    <property type="molecule type" value="Genomic_DNA"/>
</dbReference>
<evidence type="ECO:0000313" key="2">
    <source>
        <dbReference type="Proteomes" id="UP001183246"/>
    </source>
</evidence>
<gene>
    <name evidence="1" type="ORF">RM590_07435</name>
</gene>
<sequence>MRELLPPAEPFVPCDGCHRLFPRGARHLCPAPPERLPLVLMGLDLDERLTSRQWAGADCALCARWLGDQLGEGARELAVVRGCTLRACAPACPPRR</sequence>
<accession>A0ABU2MNF2</accession>
<proteinExistence type="predicted"/>
<dbReference type="Proteomes" id="UP001183246">
    <property type="component" value="Unassembled WGS sequence"/>
</dbReference>
<organism evidence="1 2">
    <name type="scientific">Streptomyces litchfieldiae</name>
    <dbReference type="NCBI Taxonomy" id="3075543"/>
    <lineage>
        <taxon>Bacteria</taxon>
        <taxon>Bacillati</taxon>
        <taxon>Actinomycetota</taxon>
        <taxon>Actinomycetes</taxon>
        <taxon>Kitasatosporales</taxon>
        <taxon>Streptomycetaceae</taxon>
        <taxon>Streptomyces</taxon>
    </lineage>
</organism>